<dbReference type="InterPro" id="IPR016193">
    <property type="entry name" value="Cytidine_deaminase-like"/>
</dbReference>
<feature type="binding site" evidence="15">
    <location>
        <position position="299"/>
    </location>
    <ligand>
        <name>substrate</name>
    </ligand>
</feature>
<dbReference type="NCBIfam" id="NF008052">
    <property type="entry name" value="PRK10786.1"/>
    <property type="match status" value="1"/>
</dbReference>
<evidence type="ECO:0000256" key="15">
    <source>
        <dbReference type="PIRSR" id="PIRSR006769-2"/>
    </source>
</evidence>
<dbReference type="OrthoDB" id="9800865at2"/>
<comment type="similarity">
    <text evidence="5 13">In the C-terminal section; belongs to the HTP reductase family.</text>
</comment>
<feature type="binding site" evidence="15">
    <location>
        <begin position="301"/>
        <end position="307"/>
    </location>
    <ligand>
        <name>NADP(+)</name>
        <dbReference type="ChEBI" id="CHEBI:58349"/>
    </ligand>
</feature>
<comment type="pathway">
    <text evidence="3 13">Cofactor biosynthesis; riboflavin biosynthesis; 5-amino-6-(D-ribitylamino)uracil from GTP: step 3/4.</text>
</comment>
<comment type="cofactor">
    <cofactor evidence="13 16">
        <name>Zn(2+)</name>
        <dbReference type="ChEBI" id="CHEBI:29105"/>
    </cofactor>
    <text evidence="13 16">Binds 1 zinc ion.</text>
</comment>
<dbReference type="InterPro" id="IPR011549">
    <property type="entry name" value="RibD_C"/>
</dbReference>
<dbReference type="InterPro" id="IPR002734">
    <property type="entry name" value="RibDG_C"/>
</dbReference>
<evidence type="ECO:0000256" key="6">
    <source>
        <dbReference type="ARBA" id="ARBA00022619"/>
    </source>
</evidence>
<comment type="catalytic activity">
    <reaction evidence="13">
        <text>2,5-diamino-6-hydroxy-4-(5-phosphoribosylamino)-pyrimidine + H2O + H(+) = 5-amino-6-(5-phospho-D-ribosylamino)uracil + NH4(+)</text>
        <dbReference type="Rhea" id="RHEA:21868"/>
        <dbReference type="ChEBI" id="CHEBI:15377"/>
        <dbReference type="ChEBI" id="CHEBI:15378"/>
        <dbReference type="ChEBI" id="CHEBI:28938"/>
        <dbReference type="ChEBI" id="CHEBI:58453"/>
        <dbReference type="ChEBI" id="CHEBI:58614"/>
        <dbReference type="EC" id="3.5.4.26"/>
    </reaction>
</comment>
<feature type="binding site" evidence="15">
    <location>
        <position position="170"/>
    </location>
    <ligand>
        <name>NADP(+)</name>
        <dbReference type="ChEBI" id="CHEBI:58349"/>
    </ligand>
</feature>
<name>A0A451DCF3_9GAMM</name>
<evidence type="ECO:0000259" key="17">
    <source>
        <dbReference type="PROSITE" id="PS51747"/>
    </source>
</evidence>
<keyword evidence="7 13" id="KW-0479">Metal-binding</keyword>
<sequence>MSDKSYMARALELAYRGRFTAMPNPNVGCILVRNDHIVGEGYHLRAGEPHAEVHALRIAGEKSRGATVYLTLEPCSYYGRTPPCCDALIAAGVSHVFISMKDPNPKVAGHSICRLQKAGITVSYGLMMSESEKLNRGFLKRMRSGVPWVQLKLGCSLDGRIAMFNGDSQWITSLESRQDVQRLRAQSSAILSTSATILADNPKLTVRYEELDRSIRDVYPKSNLRQPIRIIIDTHHRITTAHKLIQQPGETWLIRDVGDMNVWPDTVKQLLLPYDNGRPHLRSMLEYLAEQEINSVLVEAGAEFSGALLQANLVDELIVYIAPKLIGNTGLGLCHLRGLEKLSDVPILTFTDMISLGPDIRVTLEP</sequence>
<comment type="function">
    <text evidence="1 13">Converts 2,5-diamino-6-(ribosylamino)-4(3h)-pyrimidinone 5'-phosphate into 5-amino-6-(ribosylamino)-2,4(1h,3h)-pyrimidinedione 5'-phosphate.</text>
</comment>
<dbReference type="SUPFAM" id="SSF53597">
    <property type="entry name" value="Dihydrofolate reductase-like"/>
    <property type="match status" value="1"/>
</dbReference>
<dbReference type="UniPathway" id="UPA00275">
    <property type="reaction ID" value="UER00401"/>
</dbReference>
<keyword evidence="6 13" id="KW-0686">Riboflavin biosynthesis</keyword>
<dbReference type="InterPro" id="IPR002125">
    <property type="entry name" value="CMP_dCMP_dom"/>
</dbReference>
<dbReference type="GO" id="GO:0008703">
    <property type="term" value="F:5-amino-6-(5-phosphoribosylamino)uracil reductase activity"/>
    <property type="evidence" value="ECO:0007669"/>
    <property type="project" value="UniProtKB-EC"/>
</dbReference>
<feature type="binding site" evidence="15">
    <location>
        <position position="184"/>
    </location>
    <ligand>
        <name>substrate</name>
    </ligand>
</feature>
<feature type="binding site" evidence="15">
    <location>
        <position position="200"/>
    </location>
    <ligand>
        <name>NADP(+)</name>
        <dbReference type="ChEBI" id="CHEBI:58349"/>
    </ligand>
</feature>
<dbReference type="PANTHER" id="PTHR38011">
    <property type="entry name" value="DIHYDROFOLATE REDUCTASE FAMILY PROTEIN (AFU_ORTHOLOGUE AFUA_8G06820)"/>
    <property type="match status" value="1"/>
</dbReference>
<dbReference type="AlphaFoldDB" id="A0A451DCF3"/>
<evidence type="ECO:0000256" key="12">
    <source>
        <dbReference type="ARBA" id="ARBA00023268"/>
    </source>
</evidence>
<dbReference type="PANTHER" id="PTHR38011:SF7">
    <property type="entry name" value="2,5-DIAMINO-6-RIBOSYLAMINO-4(3H)-PYRIMIDINONE 5'-PHOSPHATE REDUCTASE"/>
    <property type="match status" value="1"/>
</dbReference>
<feature type="binding site" evidence="15">
    <location>
        <position position="234"/>
    </location>
    <ligand>
        <name>NADP(+)</name>
        <dbReference type="ChEBI" id="CHEBI:58349"/>
    </ligand>
</feature>
<dbReference type="Proteomes" id="UP000294418">
    <property type="component" value="Chromosome"/>
</dbReference>
<dbReference type="InterPro" id="IPR050765">
    <property type="entry name" value="Riboflavin_Biosynth_HTPR"/>
</dbReference>
<evidence type="ECO:0000313" key="18">
    <source>
        <dbReference type="EMBL" id="VFP84084.1"/>
    </source>
</evidence>
<comment type="similarity">
    <text evidence="4 13">In the N-terminal section; belongs to the cytidine and deoxycytidylate deaminase family.</text>
</comment>
<dbReference type="PROSITE" id="PS00903">
    <property type="entry name" value="CYT_DCMP_DEAMINASES_1"/>
    <property type="match status" value="1"/>
</dbReference>
<keyword evidence="9 13" id="KW-0862">Zinc</keyword>
<feature type="binding site" evidence="16">
    <location>
        <position position="50"/>
    </location>
    <ligand>
        <name>Zn(2+)</name>
        <dbReference type="ChEBI" id="CHEBI:29105"/>
        <note>catalytic</note>
    </ligand>
</feature>
<dbReference type="Gene3D" id="3.40.430.10">
    <property type="entry name" value="Dihydrofolate Reductase, subunit A"/>
    <property type="match status" value="1"/>
</dbReference>
<evidence type="ECO:0000256" key="1">
    <source>
        <dbReference type="ARBA" id="ARBA00002151"/>
    </source>
</evidence>
<dbReference type="CDD" id="cd01284">
    <property type="entry name" value="Riboflavin_deaminase-reductase"/>
    <property type="match status" value="1"/>
</dbReference>
<dbReference type="Pfam" id="PF01872">
    <property type="entry name" value="RibD_C"/>
    <property type="match status" value="1"/>
</dbReference>
<evidence type="ECO:0000256" key="3">
    <source>
        <dbReference type="ARBA" id="ARBA00004910"/>
    </source>
</evidence>
<comment type="pathway">
    <text evidence="2 13">Cofactor biosynthesis; riboflavin biosynthesis; 5-amino-6-(D-ribitylamino)uracil from GTP: step 2/4.</text>
</comment>
<dbReference type="PIRSF" id="PIRSF006769">
    <property type="entry name" value="RibD"/>
    <property type="match status" value="1"/>
</dbReference>
<dbReference type="EC" id="1.1.1.193" evidence="13"/>
<dbReference type="GO" id="GO:0008835">
    <property type="term" value="F:diaminohydroxyphosphoribosylaminopyrimidine deaminase activity"/>
    <property type="evidence" value="ECO:0007669"/>
    <property type="project" value="UniProtKB-EC"/>
</dbReference>
<feature type="binding site" evidence="15">
    <location>
        <position position="154"/>
    </location>
    <ligand>
        <name>NADP(+)</name>
        <dbReference type="ChEBI" id="CHEBI:58349"/>
    </ligand>
</feature>
<feature type="binding site" evidence="15">
    <location>
        <position position="204"/>
    </location>
    <ligand>
        <name>substrate</name>
    </ligand>
</feature>
<dbReference type="FunFam" id="3.40.140.10:FF:000025">
    <property type="entry name" value="Riboflavin biosynthesis protein RibD"/>
    <property type="match status" value="1"/>
</dbReference>
<keyword evidence="10 13" id="KW-0521">NADP</keyword>
<evidence type="ECO:0000256" key="4">
    <source>
        <dbReference type="ARBA" id="ARBA00005259"/>
    </source>
</evidence>
<dbReference type="EC" id="3.5.4.26" evidence="13"/>
<dbReference type="RefSeq" id="WP_157989612.1">
    <property type="nucleotide sequence ID" value="NZ_LR217720.1"/>
</dbReference>
<evidence type="ECO:0000256" key="11">
    <source>
        <dbReference type="ARBA" id="ARBA00023002"/>
    </source>
</evidence>
<accession>A0A451DCF3</accession>
<dbReference type="GO" id="GO:0050661">
    <property type="term" value="F:NADP binding"/>
    <property type="evidence" value="ECO:0007669"/>
    <property type="project" value="InterPro"/>
</dbReference>
<comment type="catalytic activity">
    <reaction evidence="13">
        <text>5-amino-6-(5-phospho-D-ribitylamino)uracil + NADP(+) = 5-amino-6-(5-phospho-D-ribosylamino)uracil + NADPH + H(+)</text>
        <dbReference type="Rhea" id="RHEA:17845"/>
        <dbReference type="ChEBI" id="CHEBI:15378"/>
        <dbReference type="ChEBI" id="CHEBI:57783"/>
        <dbReference type="ChEBI" id="CHEBI:58349"/>
        <dbReference type="ChEBI" id="CHEBI:58421"/>
        <dbReference type="ChEBI" id="CHEBI:58453"/>
        <dbReference type="EC" id="1.1.1.193"/>
    </reaction>
</comment>
<evidence type="ECO:0000256" key="5">
    <source>
        <dbReference type="ARBA" id="ARBA00007417"/>
    </source>
</evidence>
<feature type="domain" description="CMP/dCMP-type deaminase" evidence="17">
    <location>
        <begin position="1"/>
        <end position="123"/>
    </location>
</feature>
<dbReference type="InterPro" id="IPR016192">
    <property type="entry name" value="APOBEC/CMP_deaminase_Zn-bd"/>
</dbReference>
<organism evidence="18 19">
    <name type="scientific">Candidatus Erwinia haradaeae</name>
    <dbReference type="NCBI Taxonomy" id="1922217"/>
    <lineage>
        <taxon>Bacteria</taxon>
        <taxon>Pseudomonadati</taxon>
        <taxon>Pseudomonadota</taxon>
        <taxon>Gammaproteobacteria</taxon>
        <taxon>Enterobacterales</taxon>
        <taxon>Erwiniaceae</taxon>
        <taxon>Erwinia</taxon>
    </lineage>
</organism>
<dbReference type="EMBL" id="LR217720">
    <property type="protein sequence ID" value="VFP84084.1"/>
    <property type="molecule type" value="Genomic_DNA"/>
</dbReference>
<feature type="active site" description="Proton donor" evidence="14">
    <location>
        <position position="52"/>
    </location>
</feature>
<evidence type="ECO:0000256" key="14">
    <source>
        <dbReference type="PIRSR" id="PIRSR006769-1"/>
    </source>
</evidence>
<evidence type="ECO:0000313" key="19">
    <source>
        <dbReference type="Proteomes" id="UP000294418"/>
    </source>
</evidence>
<dbReference type="Pfam" id="PF00383">
    <property type="entry name" value="dCMP_cyt_deam_1"/>
    <property type="match status" value="1"/>
</dbReference>
<dbReference type="GO" id="GO:0009231">
    <property type="term" value="P:riboflavin biosynthetic process"/>
    <property type="evidence" value="ECO:0007669"/>
    <property type="project" value="UniProtKB-UniPathway"/>
</dbReference>
<keyword evidence="12" id="KW-0511">Multifunctional enzyme</keyword>
<evidence type="ECO:0000256" key="10">
    <source>
        <dbReference type="ARBA" id="ARBA00022857"/>
    </source>
</evidence>
<protein>
    <recommendedName>
        <fullName evidence="13">Riboflavin biosynthesis protein RibD</fullName>
    </recommendedName>
    <domain>
        <recommendedName>
            <fullName evidence="13">Diaminohydroxyphosphoribosylaminopyrimidine deaminase</fullName>
            <shortName evidence="13">DRAP deaminase</shortName>
            <ecNumber evidence="13">3.5.4.26</ecNumber>
        </recommendedName>
        <alternativeName>
            <fullName evidence="13">Riboflavin-specific deaminase</fullName>
        </alternativeName>
    </domain>
    <domain>
        <recommendedName>
            <fullName evidence="13">5-amino-6-(5-phosphoribosylamino)uracil reductase</fullName>
            <ecNumber evidence="13">1.1.1.193</ecNumber>
        </recommendedName>
        <alternativeName>
            <fullName evidence="13">HTP reductase</fullName>
        </alternativeName>
    </domain>
</protein>
<evidence type="ECO:0000256" key="16">
    <source>
        <dbReference type="PIRSR" id="PIRSR006769-3"/>
    </source>
</evidence>
<gene>
    <name evidence="18" type="primary">ribD</name>
    <name evidence="18" type="ORF">ERCILAFE3058_183</name>
</gene>
<dbReference type="NCBIfam" id="TIGR00227">
    <property type="entry name" value="ribD_Cterm"/>
    <property type="match status" value="1"/>
</dbReference>
<keyword evidence="8 13" id="KW-0378">Hydrolase</keyword>
<feature type="binding site" evidence="16">
    <location>
        <position position="75"/>
    </location>
    <ligand>
        <name>Zn(2+)</name>
        <dbReference type="ChEBI" id="CHEBI:29105"/>
        <note>catalytic</note>
    </ligand>
</feature>
<dbReference type="InterPro" id="IPR004794">
    <property type="entry name" value="Eubact_RibD"/>
</dbReference>
<feature type="binding site" evidence="15">
    <location>
        <position position="168"/>
    </location>
    <ligand>
        <name>substrate</name>
    </ligand>
</feature>
<dbReference type="NCBIfam" id="TIGR00326">
    <property type="entry name" value="eubact_ribD"/>
    <property type="match status" value="1"/>
</dbReference>
<evidence type="ECO:0000256" key="9">
    <source>
        <dbReference type="ARBA" id="ARBA00022833"/>
    </source>
</evidence>
<evidence type="ECO:0000256" key="13">
    <source>
        <dbReference type="PIRNR" id="PIRNR006769"/>
    </source>
</evidence>
<evidence type="ECO:0000256" key="7">
    <source>
        <dbReference type="ARBA" id="ARBA00022723"/>
    </source>
</evidence>
<dbReference type="Gene3D" id="3.40.140.10">
    <property type="entry name" value="Cytidine Deaminase, domain 2"/>
    <property type="match status" value="1"/>
</dbReference>
<evidence type="ECO:0000256" key="8">
    <source>
        <dbReference type="ARBA" id="ARBA00022801"/>
    </source>
</evidence>
<feature type="binding site" evidence="15">
    <location>
        <position position="196"/>
    </location>
    <ligand>
        <name>NADP(+)</name>
        <dbReference type="ChEBI" id="CHEBI:58349"/>
    </ligand>
</feature>
<dbReference type="SUPFAM" id="SSF53927">
    <property type="entry name" value="Cytidine deaminase-like"/>
    <property type="match status" value="1"/>
</dbReference>
<dbReference type="GO" id="GO:0008270">
    <property type="term" value="F:zinc ion binding"/>
    <property type="evidence" value="ECO:0007669"/>
    <property type="project" value="InterPro"/>
</dbReference>
<keyword evidence="11 13" id="KW-0560">Oxidoreductase</keyword>
<dbReference type="InterPro" id="IPR024072">
    <property type="entry name" value="DHFR-like_dom_sf"/>
</dbReference>
<dbReference type="PROSITE" id="PS51747">
    <property type="entry name" value="CYT_DCMP_DEAMINASES_2"/>
    <property type="match status" value="1"/>
</dbReference>
<evidence type="ECO:0000256" key="2">
    <source>
        <dbReference type="ARBA" id="ARBA00004882"/>
    </source>
</evidence>
<feature type="binding site" evidence="16">
    <location>
        <position position="84"/>
    </location>
    <ligand>
        <name>Zn(2+)</name>
        <dbReference type="ChEBI" id="CHEBI:29105"/>
        <note>catalytic</note>
    </ligand>
</feature>
<feature type="binding site" evidence="15">
    <location>
        <position position="207"/>
    </location>
    <ligand>
        <name>substrate</name>
    </ligand>
</feature>
<reference evidence="18 19" key="1">
    <citation type="submission" date="2019-02" db="EMBL/GenBank/DDBJ databases">
        <authorList>
            <person name="Manzano-Marin A."/>
            <person name="Manzano-Marin A."/>
        </authorList>
    </citation>
    <scope>NUCLEOTIDE SEQUENCE [LARGE SCALE GENOMIC DNA]</scope>
    <source>
        <strain evidence="18 19">ErCilaricifoliae</strain>
    </source>
</reference>
<proteinExistence type="inferred from homology"/>